<protein>
    <submittedName>
        <fullName evidence="2">Starch synthase IIc</fullName>
    </submittedName>
</protein>
<evidence type="ECO:0000256" key="1">
    <source>
        <dbReference type="SAM" id="Phobius"/>
    </source>
</evidence>
<dbReference type="EMBL" id="GBRH01222778">
    <property type="protein sequence ID" value="JAD75117.1"/>
    <property type="molecule type" value="Transcribed_RNA"/>
</dbReference>
<evidence type="ECO:0000313" key="2">
    <source>
        <dbReference type="EMBL" id="JAD75117.1"/>
    </source>
</evidence>
<keyword evidence="1" id="KW-0812">Transmembrane</keyword>
<feature type="transmembrane region" description="Helical" evidence="1">
    <location>
        <begin position="125"/>
        <end position="141"/>
    </location>
</feature>
<organism evidence="2">
    <name type="scientific">Arundo donax</name>
    <name type="common">Giant reed</name>
    <name type="synonym">Donax arundinaceus</name>
    <dbReference type="NCBI Taxonomy" id="35708"/>
    <lineage>
        <taxon>Eukaryota</taxon>
        <taxon>Viridiplantae</taxon>
        <taxon>Streptophyta</taxon>
        <taxon>Embryophyta</taxon>
        <taxon>Tracheophyta</taxon>
        <taxon>Spermatophyta</taxon>
        <taxon>Magnoliopsida</taxon>
        <taxon>Liliopsida</taxon>
        <taxon>Poales</taxon>
        <taxon>Poaceae</taxon>
        <taxon>PACMAD clade</taxon>
        <taxon>Arundinoideae</taxon>
        <taxon>Arundineae</taxon>
        <taxon>Arundo</taxon>
    </lineage>
</organism>
<name>A0A0A9CUI0_ARUDO</name>
<reference evidence="2" key="2">
    <citation type="journal article" date="2015" name="Data Brief">
        <title>Shoot transcriptome of the giant reed, Arundo donax.</title>
        <authorList>
            <person name="Barrero R.A."/>
            <person name="Guerrero F.D."/>
            <person name="Moolhuijzen P."/>
            <person name="Goolsby J.A."/>
            <person name="Tidwell J."/>
            <person name="Bellgard S.E."/>
            <person name="Bellgard M.I."/>
        </authorList>
    </citation>
    <scope>NUCLEOTIDE SEQUENCE</scope>
    <source>
        <tissue evidence="2">Shoot tissue taken approximately 20 cm above the soil surface</tissue>
    </source>
</reference>
<reference evidence="2" key="1">
    <citation type="submission" date="2014-09" db="EMBL/GenBank/DDBJ databases">
        <authorList>
            <person name="Magalhaes I.L.F."/>
            <person name="Oliveira U."/>
            <person name="Santos F.R."/>
            <person name="Vidigal T.H.D.A."/>
            <person name="Brescovit A.D."/>
            <person name="Santos A.J."/>
        </authorList>
    </citation>
    <scope>NUCLEOTIDE SEQUENCE</scope>
    <source>
        <tissue evidence="2">Shoot tissue taken approximately 20 cm above the soil surface</tissue>
    </source>
</reference>
<keyword evidence="1" id="KW-0472">Membrane</keyword>
<sequence>MVTSKWVIKFEYIHVMTWQIQVTEVIYWATTLMCYIVYHKNRTGIWHKTLVTIVCLQINRQESSMPIICNEHKISITVAEAATWNVPLNLYSRFAQQNHSSQDVCPVSTINFTLNMVEDRIVKENKIHAIYVCMIIIYLHILPCNLVPPWLSYLLWFCIVTILWDYDHDTMTSPGQSLRQSSNNISKSTCFGPRSTFCSYQYDIHNIDAARSR</sequence>
<accession>A0A0A9CUI0</accession>
<dbReference type="AlphaFoldDB" id="A0A0A9CUI0"/>
<keyword evidence="1" id="KW-1133">Transmembrane helix</keyword>
<proteinExistence type="predicted"/>
<feature type="transmembrane region" description="Helical" evidence="1">
    <location>
        <begin position="20"/>
        <end position="38"/>
    </location>
</feature>